<dbReference type="EMBL" id="AP027041">
    <property type="protein sequence ID" value="BDU16749.1"/>
    <property type="molecule type" value="Genomic_DNA"/>
</dbReference>
<sequence>MDYQLIIKFWRKSLADETFLATIEAELKQALGDKVELEGYDVHRDEINLFMLTADPRQSFRKARDVLERMGVVQGVSSAYRLVGGAKFTSLWPLRTTRKFTLP</sequence>
<evidence type="ECO:0000313" key="2">
    <source>
        <dbReference type="Proteomes" id="UP001317822"/>
    </source>
</evidence>
<gene>
    <name evidence="1" type="ORF">LA521A_19500</name>
</gene>
<protein>
    <submittedName>
        <fullName evidence="1">Uncharacterized protein</fullName>
    </submittedName>
</protein>
<keyword evidence="2" id="KW-1185">Reference proteome</keyword>
<evidence type="ECO:0000313" key="1">
    <source>
        <dbReference type="EMBL" id="BDU16749.1"/>
    </source>
</evidence>
<name>A0ABM8DDU7_9GAMM</name>
<proteinExistence type="predicted"/>
<accession>A0ABM8DDU7</accession>
<organism evidence="1 2">
    <name type="scientific">Lysobacter auxotrophicus</name>
    <dbReference type="NCBI Taxonomy" id="2992573"/>
    <lineage>
        <taxon>Bacteria</taxon>
        <taxon>Pseudomonadati</taxon>
        <taxon>Pseudomonadota</taxon>
        <taxon>Gammaproteobacteria</taxon>
        <taxon>Lysobacterales</taxon>
        <taxon>Lysobacteraceae</taxon>
        <taxon>Lysobacter</taxon>
    </lineage>
</organism>
<reference evidence="1 2" key="1">
    <citation type="journal article" date="2023" name="Int. J. Syst. Evol. Microbiol.">
        <title>Physiological and genomic analyses of cobalamin (vitamin B12)-auxotrophy of Lysobacter auxotrophicus sp. nov., a methionine-auxotrophic chitinolytic bacterium isolated from chitin-treated soil.</title>
        <authorList>
            <person name="Saito A."/>
            <person name="Dohra H."/>
            <person name="Hamada M."/>
            <person name="Moriuchi R."/>
            <person name="Kotsuchibashi Y."/>
            <person name="Mori K."/>
        </authorList>
    </citation>
    <scope>NUCLEOTIDE SEQUENCE [LARGE SCALE GENOMIC DNA]</scope>
    <source>
        <strain evidence="1 2">5-21a</strain>
    </source>
</reference>
<dbReference type="Proteomes" id="UP001317822">
    <property type="component" value="Chromosome"/>
</dbReference>
<dbReference type="RefSeq" id="WP_281778735.1">
    <property type="nucleotide sequence ID" value="NZ_AP027041.1"/>
</dbReference>